<reference evidence="3 4" key="1">
    <citation type="submission" date="2021-03" db="EMBL/GenBank/DDBJ databases">
        <authorList>
            <person name="Kim M.K."/>
        </authorList>
    </citation>
    <scope>NUCLEOTIDE SEQUENCE [LARGE SCALE GENOMIC DNA]</scope>
    <source>
        <strain evidence="3 4">BT442</strain>
    </source>
</reference>
<feature type="domain" description="CBM-cenC" evidence="2">
    <location>
        <begin position="40"/>
        <end position="171"/>
    </location>
</feature>
<dbReference type="Pfam" id="PF02018">
    <property type="entry name" value="CBM_4_9"/>
    <property type="match status" value="1"/>
</dbReference>
<name>A0ABS3QAQ1_9BACT</name>
<evidence type="ECO:0000259" key="2">
    <source>
        <dbReference type="Pfam" id="PF02018"/>
    </source>
</evidence>
<evidence type="ECO:0000313" key="4">
    <source>
        <dbReference type="Proteomes" id="UP000664369"/>
    </source>
</evidence>
<organism evidence="3 4">
    <name type="scientific">Hymenobacter negativus</name>
    <dbReference type="NCBI Taxonomy" id="2795026"/>
    <lineage>
        <taxon>Bacteria</taxon>
        <taxon>Pseudomonadati</taxon>
        <taxon>Bacteroidota</taxon>
        <taxon>Cytophagia</taxon>
        <taxon>Cytophagales</taxon>
        <taxon>Hymenobacteraceae</taxon>
        <taxon>Hymenobacter</taxon>
    </lineage>
</organism>
<dbReference type="SUPFAM" id="SSF49785">
    <property type="entry name" value="Galactose-binding domain-like"/>
    <property type="match status" value="1"/>
</dbReference>
<gene>
    <name evidence="3" type="ORF">J4E00_04560</name>
</gene>
<accession>A0ABS3QAQ1</accession>
<dbReference type="Proteomes" id="UP000664369">
    <property type="component" value="Unassembled WGS sequence"/>
</dbReference>
<proteinExistence type="predicted"/>
<dbReference type="RefSeq" id="WP_208173854.1">
    <property type="nucleotide sequence ID" value="NZ_JAGETZ010000002.1"/>
</dbReference>
<dbReference type="EMBL" id="JAGETZ010000002">
    <property type="protein sequence ID" value="MBO2008312.1"/>
    <property type="molecule type" value="Genomic_DNA"/>
</dbReference>
<dbReference type="InterPro" id="IPR008979">
    <property type="entry name" value="Galactose-bd-like_sf"/>
</dbReference>
<keyword evidence="1" id="KW-0378">Hydrolase</keyword>
<dbReference type="InterPro" id="IPR003305">
    <property type="entry name" value="CenC_carb-bd"/>
</dbReference>
<sequence length="190" mass="20609">MLLSIFASVKRSCFRVVAGSALLLGVASCSSDSKEGAAPANLVSKNDFEACEGWGVTSTSLTSAKAHSGRYSIKVDPGIEYSIGYANTLGKMSSTKIKKLHVSGWAMLSSPKVKAVLVLQITDPAKGGAQIYWQALNIRAEVKTINHWTQIEKDFDLPDTISSNQELKLYMWRTGPDDTTYLDDVEITKG</sequence>
<keyword evidence="4" id="KW-1185">Reference proteome</keyword>
<dbReference type="Gene3D" id="2.60.120.260">
    <property type="entry name" value="Galactose-binding domain-like"/>
    <property type="match status" value="1"/>
</dbReference>
<evidence type="ECO:0000256" key="1">
    <source>
        <dbReference type="ARBA" id="ARBA00022801"/>
    </source>
</evidence>
<protein>
    <submittedName>
        <fullName evidence="3">Carbohydrate binding domain-containing protein</fullName>
    </submittedName>
</protein>
<evidence type="ECO:0000313" key="3">
    <source>
        <dbReference type="EMBL" id="MBO2008312.1"/>
    </source>
</evidence>
<comment type="caution">
    <text evidence="3">The sequence shown here is derived from an EMBL/GenBank/DDBJ whole genome shotgun (WGS) entry which is preliminary data.</text>
</comment>